<dbReference type="AlphaFoldDB" id="A0A0F9L0D9"/>
<proteinExistence type="predicted"/>
<keyword evidence="2" id="KW-0472">Membrane</keyword>
<protein>
    <recommendedName>
        <fullName evidence="3">Type II/III secretion system secretin-like domain-containing protein</fullName>
    </recommendedName>
</protein>
<evidence type="ECO:0000313" key="4">
    <source>
        <dbReference type="EMBL" id="KKM80446.1"/>
    </source>
</evidence>
<dbReference type="Gene3D" id="3.30.1370.120">
    <property type="match status" value="1"/>
</dbReference>
<dbReference type="PRINTS" id="PR00811">
    <property type="entry name" value="BCTERIALGSPD"/>
</dbReference>
<evidence type="ECO:0000256" key="2">
    <source>
        <dbReference type="ARBA" id="ARBA00023136"/>
    </source>
</evidence>
<dbReference type="PANTHER" id="PTHR30604">
    <property type="entry name" value="PROTEIN TRANSPORT PROTEIN HOFQ"/>
    <property type="match status" value="1"/>
</dbReference>
<organism evidence="4">
    <name type="scientific">marine sediment metagenome</name>
    <dbReference type="NCBI Taxonomy" id="412755"/>
    <lineage>
        <taxon>unclassified sequences</taxon>
        <taxon>metagenomes</taxon>
        <taxon>ecological metagenomes</taxon>
    </lineage>
</organism>
<dbReference type="PANTHER" id="PTHR30604:SF1">
    <property type="entry name" value="DNA UTILIZATION PROTEIN HOFQ"/>
    <property type="match status" value="1"/>
</dbReference>
<dbReference type="GO" id="GO:0016020">
    <property type="term" value="C:membrane"/>
    <property type="evidence" value="ECO:0007669"/>
    <property type="project" value="UniProtKB-SubCell"/>
</dbReference>
<dbReference type="InterPro" id="IPR004846">
    <property type="entry name" value="T2SS/T3SS_dom"/>
</dbReference>
<dbReference type="GO" id="GO:0009306">
    <property type="term" value="P:protein secretion"/>
    <property type="evidence" value="ECO:0007669"/>
    <property type="project" value="InterPro"/>
</dbReference>
<dbReference type="InterPro" id="IPR004845">
    <property type="entry name" value="T2SS_GspD_CS"/>
</dbReference>
<reference evidence="4" key="1">
    <citation type="journal article" date="2015" name="Nature">
        <title>Complex archaea that bridge the gap between prokaryotes and eukaryotes.</title>
        <authorList>
            <person name="Spang A."/>
            <person name="Saw J.H."/>
            <person name="Jorgensen S.L."/>
            <person name="Zaremba-Niedzwiedzka K."/>
            <person name="Martijn J."/>
            <person name="Lind A.E."/>
            <person name="van Eijk R."/>
            <person name="Schleper C."/>
            <person name="Guy L."/>
            <person name="Ettema T.J."/>
        </authorList>
    </citation>
    <scope>NUCLEOTIDE SEQUENCE</scope>
</reference>
<dbReference type="InterPro" id="IPR001775">
    <property type="entry name" value="GspD/PilQ"/>
</dbReference>
<feature type="domain" description="Type II/III secretion system secretin-like" evidence="3">
    <location>
        <begin position="265"/>
        <end position="436"/>
    </location>
</feature>
<comment type="subcellular location">
    <subcellularLocation>
        <location evidence="1">Membrane</location>
    </subcellularLocation>
</comment>
<dbReference type="PROSITE" id="PS00875">
    <property type="entry name" value="T2SP_D"/>
    <property type="match status" value="1"/>
</dbReference>
<sequence>MTPGRTSAVLIVVMLATLYTISGAREDCIKLSSGQCAPEVSFDLHDVELRGFLESVSREYAINMVISPEVGGNVSASLSSVPLFDAIDSIISSRGYVRRVFATSRDGLMIVEPAGEVELKERDMNVREFRLRFIDVKGSNILNTVSGVLTSRGSVMAAPSANALVVKDITIGMERAAALIGSLDAEPRQVVVEARMVEILKGSTSALGINWSASHSETSGNVFGGLGTVEENFAVNLPQVQGDASGILGFSVISDRVSLDLKIQALETANEARTVSSPRVQVAENTRAVIADGEEIVVPSIQAQTVVSTSGEKASRSSVIKPQTFSALLGLAVTPRVVGPGRVALEIEVRREWFIKDKEQWVEGVPPKLMKTVSTRLIINAGETIAIGGIETDHNAESEARVPFLSRIPLLGALFRGRQKEAETRELVIFLTPFIVGEEESNVAGAGPGN</sequence>
<comment type="caution">
    <text evidence="4">The sequence shown here is derived from an EMBL/GenBank/DDBJ whole genome shotgun (WGS) entry which is preliminary data.</text>
</comment>
<evidence type="ECO:0000259" key="3">
    <source>
        <dbReference type="Pfam" id="PF00263"/>
    </source>
</evidence>
<evidence type="ECO:0000256" key="1">
    <source>
        <dbReference type="ARBA" id="ARBA00004370"/>
    </source>
</evidence>
<dbReference type="EMBL" id="LAZR01008181">
    <property type="protein sequence ID" value="KKM80446.1"/>
    <property type="molecule type" value="Genomic_DNA"/>
</dbReference>
<gene>
    <name evidence="4" type="ORF">LCGC14_1339800</name>
</gene>
<accession>A0A0F9L0D9</accession>
<dbReference type="Gene3D" id="3.30.1370.130">
    <property type="match status" value="1"/>
</dbReference>
<dbReference type="InterPro" id="IPR038591">
    <property type="entry name" value="NolW-like_sf"/>
</dbReference>
<name>A0A0F9L0D9_9ZZZZ</name>
<dbReference type="InterPro" id="IPR051808">
    <property type="entry name" value="Type_IV_pilus_biogenesis"/>
</dbReference>
<dbReference type="Pfam" id="PF00263">
    <property type="entry name" value="Secretin"/>
    <property type="match status" value="1"/>
</dbReference>